<dbReference type="Pfam" id="PF05222">
    <property type="entry name" value="AlaDh_PNT_N"/>
    <property type="match status" value="1"/>
</dbReference>
<comment type="caution">
    <text evidence="8">The sequence shown here is derived from an EMBL/GenBank/DDBJ whole genome shotgun (WGS) entry which is preliminary data.</text>
</comment>
<comment type="catalytic activity">
    <reaction evidence="5">
        <text>L-alanine + NAD(+) + H2O = pyruvate + NH4(+) + NADH + H(+)</text>
        <dbReference type="Rhea" id="RHEA:18405"/>
        <dbReference type="ChEBI" id="CHEBI:15361"/>
        <dbReference type="ChEBI" id="CHEBI:15377"/>
        <dbReference type="ChEBI" id="CHEBI:15378"/>
        <dbReference type="ChEBI" id="CHEBI:28938"/>
        <dbReference type="ChEBI" id="CHEBI:57540"/>
        <dbReference type="ChEBI" id="CHEBI:57945"/>
        <dbReference type="ChEBI" id="CHEBI:57972"/>
        <dbReference type="EC" id="1.4.1.1"/>
    </reaction>
</comment>
<evidence type="ECO:0000313" key="8">
    <source>
        <dbReference type="EMBL" id="MCV2231751.1"/>
    </source>
</evidence>
<sequence length="360" mass="39219">MIIGCVKEIKKYEFRVGLTPNAASEYVRSGHQVLIENGAGLGSGFTDEQYEALGCEMVSDAKSVWSRSDMIVKVKEPLESEYALFKENLILYTYLHLASNEPLYQALKQKKVLSVAYETMEYQKTLPCLEPMSMVAGRLSVVEGAKYSEAFFGGTGVLMSGLPGTPRAKVTIIGAGIVGQSACRMAVGMEANVTVLDIDTKRLGYLEDLYHNKVHTLYSNQENLKKSIVEADVVIGAVLIPGDAAPKLIKDEYLELMKPGAIIVDVAIDQGGISNFSKVTYHDNPIYKVGHVLFYGVANMPGSVPKTSSIALNNATLRYGLEIANKGIDQALLNPVIHSGLQTRDGIGVYPTLIKLFENK</sequence>
<keyword evidence="5" id="KW-0520">NAD</keyword>
<dbReference type="SUPFAM" id="SSF52283">
    <property type="entry name" value="Formate/glycerate dehydrogenase catalytic domain-like"/>
    <property type="match status" value="1"/>
</dbReference>
<dbReference type="InterPro" id="IPR036291">
    <property type="entry name" value="NAD(P)-bd_dom_sf"/>
</dbReference>
<dbReference type="Pfam" id="PF01262">
    <property type="entry name" value="AlaDh_PNT_C"/>
    <property type="match status" value="1"/>
</dbReference>
<evidence type="ECO:0000256" key="2">
    <source>
        <dbReference type="ARBA" id="ARBA00005689"/>
    </source>
</evidence>
<gene>
    <name evidence="8" type="primary">ald</name>
    <name evidence="8" type="ORF">N7548_02815</name>
</gene>
<evidence type="ECO:0000259" key="6">
    <source>
        <dbReference type="SMART" id="SM01002"/>
    </source>
</evidence>
<evidence type="ECO:0000259" key="7">
    <source>
        <dbReference type="SMART" id="SM01003"/>
    </source>
</evidence>
<dbReference type="EC" id="1.4.1.1" evidence="3 5"/>
<evidence type="ECO:0000256" key="1">
    <source>
        <dbReference type="ARBA" id="ARBA00005206"/>
    </source>
</evidence>
<evidence type="ECO:0000256" key="3">
    <source>
        <dbReference type="ARBA" id="ARBA00012897"/>
    </source>
</evidence>
<accession>A0ABT2Y4U4</accession>
<dbReference type="RefSeq" id="WP_263607904.1">
    <property type="nucleotide sequence ID" value="NZ_JAOVQM010000002.1"/>
</dbReference>
<evidence type="ECO:0000256" key="5">
    <source>
        <dbReference type="PIRNR" id="PIRNR000183"/>
    </source>
</evidence>
<evidence type="ECO:0000256" key="4">
    <source>
        <dbReference type="ARBA" id="ARBA00023002"/>
    </source>
</evidence>
<protein>
    <recommendedName>
        <fullName evidence="3 5">Alanine dehydrogenase</fullName>
        <ecNumber evidence="3 5">1.4.1.1</ecNumber>
    </recommendedName>
</protein>
<dbReference type="PIRSF" id="PIRSF000183">
    <property type="entry name" value="Alanine_dh"/>
    <property type="match status" value="1"/>
</dbReference>
<feature type="domain" description="Alanine dehydrogenase/pyridine nucleotide transhydrogenase NAD(H)-binding" evidence="6">
    <location>
        <begin position="148"/>
        <end position="296"/>
    </location>
</feature>
<dbReference type="PANTHER" id="PTHR42795">
    <property type="entry name" value="ALANINE DEHYDROGENASE"/>
    <property type="match status" value="1"/>
</dbReference>
<dbReference type="SMART" id="SM01003">
    <property type="entry name" value="AlaDh_PNT_N"/>
    <property type="match status" value="1"/>
</dbReference>
<dbReference type="CDD" id="cd05305">
    <property type="entry name" value="L-AlaDH"/>
    <property type="match status" value="1"/>
</dbReference>
<reference evidence="8" key="1">
    <citation type="submission" date="2022-09" db="EMBL/GenBank/DDBJ databases">
        <title>Novel Mycoplasma species identified in domestic and wild animals.</title>
        <authorList>
            <person name="Volokhov D.V."/>
            <person name="Furtak V.A."/>
            <person name="Zagorodnyaya T.A."/>
        </authorList>
    </citation>
    <scope>NUCLEOTIDE SEQUENCE</scope>
    <source>
        <strain evidence="8">Oakley</strain>
    </source>
</reference>
<dbReference type="InterPro" id="IPR007698">
    <property type="entry name" value="AlaDH/PNT_NAD(H)-bd"/>
</dbReference>
<dbReference type="Gene3D" id="3.40.50.720">
    <property type="entry name" value="NAD(P)-binding Rossmann-like Domain"/>
    <property type="match status" value="2"/>
</dbReference>
<organism evidence="8 9">
    <name type="scientific">Paracholeplasma manati</name>
    <dbReference type="NCBI Taxonomy" id="591373"/>
    <lineage>
        <taxon>Bacteria</taxon>
        <taxon>Bacillati</taxon>
        <taxon>Mycoplasmatota</taxon>
        <taxon>Mollicutes</taxon>
        <taxon>Acholeplasmatales</taxon>
        <taxon>Acholeplasmataceae</taxon>
        <taxon>Paracholeplasma</taxon>
    </lineage>
</organism>
<dbReference type="GO" id="GO:0000286">
    <property type="term" value="F:alanine dehydrogenase activity"/>
    <property type="evidence" value="ECO:0007669"/>
    <property type="project" value="UniProtKB-EC"/>
</dbReference>
<dbReference type="InterPro" id="IPR007886">
    <property type="entry name" value="AlaDH/PNT_N"/>
</dbReference>
<dbReference type="NCBIfam" id="TIGR00518">
    <property type="entry name" value="alaDH"/>
    <property type="match status" value="1"/>
</dbReference>
<comment type="similarity">
    <text evidence="2 5">Belongs to the AlaDH/PNT family.</text>
</comment>
<comment type="pathway">
    <text evidence="1">Amino-acid degradation; L-alanine degradation via dehydrogenase pathway; NH(3) and pyruvate from L-alanine: step 1/1.</text>
</comment>
<dbReference type="EMBL" id="JAOVQM010000002">
    <property type="protein sequence ID" value="MCV2231751.1"/>
    <property type="molecule type" value="Genomic_DNA"/>
</dbReference>
<keyword evidence="4 5" id="KW-0560">Oxidoreductase</keyword>
<dbReference type="InterPro" id="IPR008141">
    <property type="entry name" value="Ala_DH"/>
</dbReference>
<keyword evidence="9" id="KW-1185">Reference proteome</keyword>
<dbReference type="Proteomes" id="UP001177160">
    <property type="component" value="Unassembled WGS sequence"/>
</dbReference>
<evidence type="ECO:0000313" key="9">
    <source>
        <dbReference type="Proteomes" id="UP001177160"/>
    </source>
</evidence>
<feature type="domain" description="Alanine dehydrogenase/pyridine nucleotide transhydrogenase N-terminal" evidence="7">
    <location>
        <begin position="4"/>
        <end position="136"/>
    </location>
</feature>
<dbReference type="PANTHER" id="PTHR42795:SF1">
    <property type="entry name" value="ALANINE DEHYDROGENASE"/>
    <property type="match status" value="1"/>
</dbReference>
<proteinExistence type="inferred from homology"/>
<dbReference type="SUPFAM" id="SSF51735">
    <property type="entry name" value="NAD(P)-binding Rossmann-fold domains"/>
    <property type="match status" value="1"/>
</dbReference>
<name>A0ABT2Y4U4_9MOLU</name>
<dbReference type="SMART" id="SM01002">
    <property type="entry name" value="AlaDh_PNT_C"/>
    <property type="match status" value="1"/>
</dbReference>